<dbReference type="EMBL" id="UINC01003767">
    <property type="protein sequence ID" value="SVA09086.1"/>
    <property type="molecule type" value="Genomic_DNA"/>
</dbReference>
<reference evidence="1" key="1">
    <citation type="submission" date="2018-05" db="EMBL/GenBank/DDBJ databases">
        <authorList>
            <person name="Lanie J.A."/>
            <person name="Ng W.-L."/>
            <person name="Kazmierczak K.M."/>
            <person name="Andrzejewski T.M."/>
            <person name="Davidsen T.M."/>
            <person name="Wayne K.J."/>
            <person name="Tettelin H."/>
            <person name="Glass J.I."/>
            <person name="Rusch D."/>
            <person name="Podicherti R."/>
            <person name="Tsui H.-C.T."/>
            <person name="Winkler M.E."/>
        </authorList>
    </citation>
    <scope>NUCLEOTIDE SEQUENCE</scope>
</reference>
<evidence type="ECO:0000313" key="1">
    <source>
        <dbReference type="EMBL" id="SVA09086.1"/>
    </source>
</evidence>
<proteinExistence type="predicted"/>
<dbReference type="AlphaFoldDB" id="A0A381SYP1"/>
<name>A0A381SYP1_9ZZZZ</name>
<gene>
    <name evidence="1" type="ORF">METZ01_LOCUS61940</name>
</gene>
<sequence length="177" mass="20990">MEIIKFNAFDTEGKLVYCSYRKFEKGEKGTQIERSLPFDKFIDSEQQRVDEARAKAINLESNEQIFLSLEEILAGSCYSVFLEESPSMQLYEKKFLDDTSNTDLTDDEINYFKDIVKRACIDEEWDDLLKPPSVDEQVEDFIKEFFEDEDDDELEQKDYLEEFFKELEEDTENEPDI</sequence>
<accession>A0A381SYP1</accession>
<protein>
    <submittedName>
        <fullName evidence="1">Uncharacterized protein</fullName>
    </submittedName>
</protein>
<organism evidence="1">
    <name type="scientific">marine metagenome</name>
    <dbReference type="NCBI Taxonomy" id="408172"/>
    <lineage>
        <taxon>unclassified sequences</taxon>
        <taxon>metagenomes</taxon>
        <taxon>ecological metagenomes</taxon>
    </lineage>
</organism>